<proteinExistence type="inferred from homology"/>
<dbReference type="STRING" id="4097.A0A1S3Z1Z9"/>
<comment type="similarity">
    <text evidence="1">Belongs to the formin-like family. Class-II subfamily.</text>
</comment>
<feature type="coiled-coil region" evidence="2">
    <location>
        <begin position="130"/>
        <end position="162"/>
    </location>
</feature>
<dbReference type="PaxDb" id="4097-A0A1S3Z1Z9"/>
<feature type="domain" description="FH2" evidence="3">
    <location>
        <begin position="1"/>
        <end position="155"/>
    </location>
</feature>
<sequence length="163" mass="18716">MTLMHYLCKVLADKLPELLDFSNDLSSLEPAAKIQLKFLAEEMQAISKGLEKVVQELSMSENDGIVSENFRKALKEFLCHAEGEVRSLAQLYSGVGRNVDSLILYFGEDPARCPFEQVISTLLNFRRMFNQALEENRKQIEFERKKAEKEALERQKTSHSEKT</sequence>
<gene>
    <name evidence="4" type="primary">LOC107782160</name>
</gene>
<protein>
    <submittedName>
        <fullName evidence="4">Formin-like protein 13</fullName>
    </submittedName>
</protein>
<dbReference type="SMR" id="A0A1S3Z1Z9"/>
<dbReference type="PROSITE" id="PS51444">
    <property type="entry name" value="FH2"/>
    <property type="match status" value="1"/>
</dbReference>
<dbReference type="InterPro" id="IPR042201">
    <property type="entry name" value="FH2_Formin_sf"/>
</dbReference>
<dbReference type="AlphaFoldDB" id="A0A1S3Z1Z9"/>
<dbReference type="OMA" id="VHNENCK"/>
<evidence type="ECO:0000256" key="2">
    <source>
        <dbReference type="SAM" id="Coils"/>
    </source>
</evidence>
<keyword evidence="2" id="KW-0175">Coiled coil</keyword>
<name>A0A1S3Z1Z9_TOBAC</name>
<reference evidence="4" key="1">
    <citation type="submission" date="2025-08" db="UniProtKB">
        <authorList>
            <consortium name="RefSeq"/>
        </authorList>
    </citation>
    <scope>IDENTIFICATION</scope>
</reference>
<organism evidence="4">
    <name type="scientific">Nicotiana tabacum</name>
    <name type="common">Common tobacco</name>
    <dbReference type="NCBI Taxonomy" id="4097"/>
    <lineage>
        <taxon>Eukaryota</taxon>
        <taxon>Viridiplantae</taxon>
        <taxon>Streptophyta</taxon>
        <taxon>Embryophyta</taxon>
        <taxon>Tracheophyta</taxon>
        <taxon>Spermatophyta</taxon>
        <taxon>Magnoliopsida</taxon>
        <taxon>eudicotyledons</taxon>
        <taxon>Gunneridae</taxon>
        <taxon>Pentapetalae</taxon>
        <taxon>asterids</taxon>
        <taxon>lamiids</taxon>
        <taxon>Solanales</taxon>
        <taxon>Solanaceae</taxon>
        <taxon>Nicotianoideae</taxon>
        <taxon>Nicotianeae</taxon>
        <taxon>Nicotiana</taxon>
    </lineage>
</organism>
<dbReference type="InterPro" id="IPR051144">
    <property type="entry name" value="Formin_homology_domain"/>
</dbReference>
<dbReference type="KEGG" id="nta:107782160"/>
<dbReference type="RefSeq" id="XP_016458491.1">
    <property type="nucleotide sequence ID" value="XM_016603005.1"/>
</dbReference>
<dbReference type="Pfam" id="PF02181">
    <property type="entry name" value="FH2"/>
    <property type="match status" value="1"/>
</dbReference>
<evidence type="ECO:0000313" key="4">
    <source>
        <dbReference type="RefSeq" id="XP_016458491.1"/>
    </source>
</evidence>
<dbReference type="PANTHER" id="PTHR45733:SF8">
    <property type="entry name" value="FORMIN-J"/>
    <property type="match status" value="1"/>
</dbReference>
<dbReference type="PANTHER" id="PTHR45733">
    <property type="entry name" value="FORMIN-J"/>
    <property type="match status" value="1"/>
</dbReference>
<dbReference type="OrthoDB" id="1668162at2759"/>
<accession>A0A1S3Z1Z9</accession>
<evidence type="ECO:0000256" key="1">
    <source>
        <dbReference type="ARBA" id="ARBA00006468"/>
    </source>
</evidence>
<dbReference type="Gene3D" id="1.20.58.2220">
    <property type="entry name" value="Formin, FH2 domain"/>
    <property type="match status" value="1"/>
</dbReference>
<evidence type="ECO:0000259" key="3">
    <source>
        <dbReference type="PROSITE" id="PS51444"/>
    </source>
</evidence>
<dbReference type="InterPro" id="IPR015425">
    <property type="entry name" value="FH2_Formin"/>
</dbReference>
<dbReference type="SUPFAM" id="SSF101447">
    <property type="entry name" value="Formin homology 2 domain (FH2 domain)"/>
    <property type="match status" value="1"/>
</dbReference>